<accession>A0A2N0BE30</accession>
<sequence length="157" mass="16860">MNMISTLPVFVSVLLIFFCAPKSDSDGGDTLYVLANTIQRQAFCEYPGAIRVENGGDCFHPVGENMIFDGNTGVSVSDSTIAAGTVLKCLTEDGAPGLWYDYDPGKVDSKLPLSIVSSDFLSYFPLRLVEYPAGRTFACVPDSGSLKRAFQKIGSVP</sequence>
<organism evidence="1">
    <name type="scientific">Leptospira ellisii</name>
    <dbReference type="NCBI Taxonomy" id="2023197"/>
    <lineage>
        <taxon>Bacteria</taxon>
        <taxon>Pseudomonadati</taxon>
        <taxon>Spirochaetota</taxon>
        <taxon>Spirochaetia</taxon>
        <taxon>Leptospirales</taxon>
        <taxon>Leptospiraceae</taxon>
        <taxon>Leptospira</taxon>
    </lineage>
</organism>
<dbReference type="AlphaFoldDB" id="A0A2N0BE30"/>
<name>A0A2N0BE30_9LEPT</name>
<gene>
    <name evidence="1" type="ORF">CH379_00930</name>
</gene>
<reference evidence="1" key="1">
    <citation type="submission" date="2017-07" db="EMBL/GenBank/DDBJ databases">
        <title>Leptospira spp. isolated from tropical soils.</title>
        <authorList>
            <person name="Thibeaux R."/>
            <person name="Iraola G."/>
            <person name="Ferres I."/>
            <person name="Bierque E."/>
            <person name="Girault D."/>
            <person name="Soupe-Gilbert M.-E."/>
            <person name="Picardeau M."/>
            <person name="Goarant C."/>
        </authorList>
    </citation>
    <scope>NUCLEOTIDE SEQUENCE [LARGE SCALE GENOMIC DNA]</scope>
    <source>
        <strain evidence="1">ATI7-C-A5</strain>
    </source>
</reference>
<evidence type="ECO:0000313" key="1">
    <source>
        <dbReference type="EMBL" id="PJZ94735.1"/>
    </source>
</evidence>
<protein>
    <submittedName>
        <fullName evidence="1">Uncharacterized protein</fullName>
    </submittedName>
</protein>
<proteinExistence type="predicted"/>
<dbReference type="EMBL" id="NPEF01000005">
    <property type="protein sequence ID" value="PJZ94735.1"/>
    <property type="molecule type" value="Genomic_DNA"/>
</dbReference>
<comment type="caution">
    <text evidence="1">The sequence shown here is derived from an EMBL/GenBank/DDBJ whole genome shotgun (WGS) entry which is preliminary data.</text>
</comment>